<dbReference type="Gene3D" id="3.40.50.720">
    <property type="entry name" value="NAD(P)-binding Rossmann-like Domain"/>
    <property type="match status" value="1"/>
</dbReference>
<dbReference type="NCBIfam" id="NF005559">
    <property type="entry name" value="PRK07231.1"/>
    <property type="match status" value="1"/>
</dbReference>
<gene>
    <name evidence="4" type="ORF">SAMN05421676_10277</name>
</gene>
<evidence type="ECO:0000256" key="2">
    <source>
        <dbReference type="ARBA" id="ARBA00023002"/>
    </source>
</evidence>
<dbReference type="FunFam" id="3.40.50.720:FF:000084">
    <property type="entry name" value="Short-chain dehydrogenase reductase"/>
    <property type="match status" value="1"/>
</dbReference>
<name>A0A1I0ABN3_9BACI</name>
<keyword evidence="5" id="KW-1185">Reference proteome</keyword>
<keyword evidence="2" id="KW-0560">Oxidoreductase</keyword>
<evidence type="ECO:0000256" key="3">
    <source>
        <dbReference type="RuleBase" id="RU000363"/>
    </source>
</evidence>
<reference evidence="5" key="1">
    <citation type="submission" date="2016-10" db="EMBL/GenBank/DDBJ databases">
        <authorList>
            <person name="Varghese N."/>
            <person name="Submissions S."/>
        </authorList>
    </citation>
    <scope>NUCLEOTIDE SEQUENCE [LARGE SCALE GENOMIC DNA]</scope>
    <source>
        <strain evidence="5">CGMCC 1.3566</strain>
    </source>
</reference>
<dbReference type="InterPro" id="IPR002347">
    <property type="entry name" value="SDR_fam"/>
</dbReference>
<dbReference type="GO" id="GO:0016491">
    <property type="term" value="F:oxidoreductase activity"/>
    <property type="evidence" value="ECO:0007669"/>
    <property type="project" value="UniProtKB-KW"/>
</dbReference>
<proteinExistence type="inferred from homology"/>
<protein>
    <submittedName>
        <fullName evidence="4">NAD(P)-dependent dehydrogenase, short-chain alcohol dehydrogenase family</fullName>
    </submittedName>
</protein>
<dbReference type="STRING" id="237682.SAMN05421676_10277"/>
<dbReference type="SUPFAM" id="SSF51735">
    <property type="entry name" value="NAD(P)-binding Rossmann-fold domains"/>
    <property type="match status" value="1"/>
</dbReference>
<dbReference type="RefSeq" id="WP_220083811.1">
    <property type="nucleotide sequence ID" value="NZ_FOHJ01000002.1"/>
</dbReference>
<dbReference type="PRINTS" id="PR00080">
    <property type="entry name" value="SDRFAMILY"/>
</dbReference>
<organism evidence="4 5">
    <name type="scientific">Salinibacillus kushneri</name>
    <dbReference type="NCBI Taxonomy" id="237682"/>
    <lineage>
        <taxon>Bacteria</taxon>
        <taxon>Bacillati</taxon>
        <taxon>Bacillota</taxon>
        <taxon>Bacilli</taxon>
        <taxon>Bacillales</taxon>
        <taxon>Bacillaceae</taxon>
        <taxon>Salinibacillus</taxon>
    </lineage>
</organism>
<dbReference type="PROSITE" id="PS00061">
    <property type="entry name" value="ADH_SHORT"/>
    <property type="match status" value="1"/>
</dbReference>
<dbReference type="PANTHER" id="PTHR42879:SF2">
    <property type="entry name" value="3-OXOACYL-[ACYL-CARRIER-PROTEIN] REDUCTASE FABG"/>
    <property type="match status" value="1"/>
</dbReference>
<evidence type="ECO:0000313" key="4">
    <source>
        <dbReference type="EMBL" id="SES90663.1"/>
    </source>
</evidence>
<dbReference type="PANTHER" id="PTHR42879">
    <property type="entry name" value="3-OXOACYL-(ACYL-CARRIER-PROTEIN) REDUCTASE"/>
    <property type="match status" value="1"/>
</dbReference>
<dbReference type="Proteomes" id="UP000199095">
    <property type="component" value="Unassembled WGS sequence"/>
</dbReference>
<dbReference type="AlphaFoldDB" id="A0A1I0ABN3"/>
<dbReference type="CDD" id="cd05233">
    <property type="entry name" value="SDR_c"/>
    <property type="match status" value="1"/>
</dbReference>
<dbReference type="GO" id="GO:0008206">
    <property type="term" value="P:bile acid metabolic process"/>
    <property type="evidence" value="ECO:0007669"/>
    <property type="project" value="UniProtKB-ARBA"/>
</dbReference>
<evidence type="ECO:0000313" key="5">
    <source>
        <dbReference type="Proteomes" id="UP000199095"/>
    </source>
</evidence>
<accession>A0A1I0ABN3</accession>
<dbReference type="Pfam" id="PF00106">
    <property type="entry name" value="adh_short"/>
    <property type="match status" value="1"/>
</dbReference>
<evidence type="ECO:0000256" key="1">
    <source>
        <dbReference type="ARBA" id="ARBA00006484"/>
    </source>
</evidence>
<dbReference type="PRINTS" id="PR00081">
    <property type="entry name" value="GDHRDH"/>
</dbReference>
<comment type="similarity">
    <text evidence="1 3">Belongs to the short-chain dehydrogenases/reductases (SDR) family.</text>
</comment>
<dbReference type="EMBL" id="FOHJ01000002">
    <property type="protein sequence ID" value="SES90663.1"/>
    <property type="molecule type" value="Genomic_DNA"/>
</dbReference>
<dbReference type="InterPro" id="IPR020904">
    <property type="entry name" value="Sc_DH/Rdtase_CS"/>
</dbReference>
<dbReference type="InterPro" id="IPR050259">
    <property type="entry name" value="SDR"/>
</dbReference>
<sequence length="266" mass="28714">MDLGLANKVALVTGGSKGIGKAIAKALADENVKVAIAARSQEELEQTKHEIEQNGSTALSIVMDITNDDDVKQGITSVINHFGQLDILVNNAGITPGFFDFEDIEIDDWKKIFDINVFGMVRTTKTALPYLKESDAGRIINISSESGVQPDGFMPDYNATKAAIINMTKSWSKAFAKDGILVNTVSPAFILTPLLDQAMKQDADKQGISKEEAIQQFLKENRSHIEVKRPGNPEEVASSVVFLASNQASFINGTNLRVDGGSVASQ</sequence>
<dbReference type="InterPro" id="IPR036291">
    <property type="entry name" value="NAD(P)-bd_dom_sf"/>
</dbReference>